<dbReference type="AlphaFoldDB" id="A0A4Z0MQY8"/>
<dbReference type="EMBL" id="SRKZ01000002">
    <property type="protein sequence ID" value="TGD81617.1"/>
    <property type="molecule type" value="Genomic_DNA"/>
</dbReference>
<feature type="domain" description="Metallo-beta-lactamase" evidence="14">
    <location>
        <begin position="70"/>
        <end position="240"/>
    </location>
</feature>
<evidence type="ECO:0000256" key="9">
    <source>
        <dbReference type="ARBA" id="ARBA00022764"/>
    </source>
</evidence>
<proteinExistence type="inferred from homology"/>
<feature type="chain" id="PRO_5021278683" description="beta-lactamase" evidence="13">
    <location>
        <begin position="34"/>
        <end position="269"/>
    </location>
</feature>
<evidence type="ECO:0000256" key="5">
    <source>
        <dbReference type="ARBA" id="ARBA00011245"/>
    </source>
</evidence>
<dbReference type="InterPro" id="IPR058199">
    <property type="entry name" value="BlaB//VIM/IMP-1"/>
</dbReference>
<dbReference type="InterPro" id="IPR001279">
    <property type="entry name" value="Metallo-B-lactamas"/>
</dbReference>
<dbReference type="GO" id="GO:0017001">
    <property type="term" value="P:antibiotic catabolic process"/>
    <property type="evidence" value="ECO:0007669"/>
    <property type="project" value="InterPro"/>
</dbReference>
<comment type="catalytic activity">
    <reaction evidence="1">
        <text>a beta-lactam + H2O = a substituted beta-amino acid</text>
        <dbReference type="Rhea" id="RHEA:20401"/>
        <dbReference type="ChEBI" id="CHEBI:15377"/>
        <dbReference type="ChEBI" id="CHEBI:35627"/>
        <dbReference type="ChEBI" id="CHEBI:140347"/>
        <dbReference type="EC" id="3.5.2.6"/>
    </reaction>
</comment>
<dbReference type="Pfam" id="PF00753">
    <property type="entry name" value="Lactamase_B"/>
    <property type="match status" value="1"/>
</dbReference>
<evidence type="ECO:0000256" key="8">
    <source>
        <dbReference type="ARBA" id="ARBA00022729"/>
    </source>
</evidence>
<dbReference type="EC" id="3.5.2.6" evidence="6"/>
<dbReference type="PANTHER" id="PTHR42951:SF4">
    <property type="entry name" value="ACYL-COENZYME A THIOESTERASE MBLAC2"/>
    <property type="match status" value="1"/>
</dbReference>
<dbReference type="GO" id="GO:0008270">
    <property type="term" value="F:zinc ion binding"/>
    <property type="evidence" value="ECO:0007669"/>
    <property type="project" value="InterPro"/>
</dbReference>
<feature type="signal peptide" evidence="13">
    <location>
        <begin position="1"/>
        <end position="33"/>
    </location>
</feature>
<keyword evidence="7" id="KW-0479">Metal-binding</keyword>
<sequence length="269" mass="29040">MVPFSISSFARRAGFLCFLLCASGFGVLQPVAAAGTTPVPEARIRVRAVAPDVFVHTSYRYLPGTAAPIPANGLVISTTKGAILLDTGWDSDQTLQLLRWVADSLHQRVRMVIVTHAHEDRMGGIAVLRANNIKVVSSQMTSSRATAIKEDAPTPAIKPFTVIQAGKTRLELFYPGPGHTPDNLVAWLPKQRVLFGGCLVKEMATDTPGNIEDADLKKWPSAVKAVADRYPRARTVVPGHGNWGGPELLTHTLDVLRRPGQQPQTALGK</sequence>
<evidence type="ECO:0000256" key="2">
    <source>
        <dbReference type="ARBA" id="ARBA00001947"/>
    </source>
</evidence>
<evidence type="ECO:0000256" key="11">
    <source>
        <dbReference type="ARBA" id="ARBA00022833"/>
    </source>
</evidence>
<evidence type="ECO:0000256" key="6">
    <source>
        <dbReference type="ARBA" id="ARBA00012865"/>
    </source>
</evidence>
<evidence type="ECO:0000256" key="3">
    <source>
        <dbReference type="ARBA" id="ARBA00004418"/>
    </source>
</evidence>
<dbReference type="PROSITE" id="PS00744">
    <property type="entry name" value="BETA_LACTAMASE_B_2"/>
    <property type="match status" value="1"/>
</dbReference>
<dbReference type="NCBIfam" id="NF033088">
    <property type="entry name" value="bla_subclass_B1"/>
    <property type="match status" value="1"/>
</dbReference>
<dbReference type="GO" id="GO:0008800">
    <property type="term" value="F:beta-lactamase activity"/>
    <property type="evidence" value="ECO:0007669"/>
    <property type="project" value="UniProtKB-EC"/>
</dbReference>
<dbReference type="InterPro" id="IPR050855">
    <property type="entry name" value="NDM-1-like"/>
</dbReference>
<evidence type="ECO:0000256" key="10">
    <source>
        <dbReference type="ARBA" id="ARBA00022801"/>
    </source>
</evidence>
<organism evidence="15 16">
    <name type="scientific">Hymenobacter wooponensis</name>
    <dbReference type="NCBI Taxonomy" id="1525360"/>
    <lineage>
        <taxon>Bacteria</taxon>
        <taxon>Pseudomonadati</taxon>
        <taxon>Bacteroidota</taxon>
        <taxon>Cytophagia</taxon>
        <taxon>Cytophagales</taxon>
        <taxon>Hymenobacteraceae</taxon>
        <taxon>Hymenobacter</taxon>
    </lineage>
</organism>
<comment type="subcellular location">
    <subcellularLocation>
        <location evidence="3">Periplasm</location>
    </subcellularLocation>
</comment>
<evidence type="ECO:0000313" key="16">
    <source>
        <dbReference type="Proteomes" id="UP000298284"/>
    </source>
</evidence>
<keyword evidence="11" id="KW-0862">Zinc</keyword>
<evidence type="ECO:0000256" key="7">
    <source>
        <dbReference type="ARBA" id="ARBA00022723"/>
    </source>
</evidence>
<evidence type="ECO:0000256" key="4">
    <source>
        <dbReference type="ARBA" id="ARBA00005250"/>
    </source>
</evidence>
<evidence type="ECO:0000259" key="14">
    <source>
        <dbReference type="SMART" id="SM00849"/>
    </source>
</evidence>
<evidence type="ECO:0000256" key="13">
    <source>
        <dbReference type="SAM" id="SignalP"/>
    </source>
</evidence>
<dbReference type="InterPro" id="IPR036866">
    <property type="entry name" value="RibonucZ/Hydroxyglut_hydro"/>
</dbReference>
<dbReference type="RefSeq" id="WP_135529998.1">
    <property type="nucleotide sequence ID" value="NZ_SRKZ01000002.1"/>
</dbReference>
<dbReference type="Gene3D" id="3.60.15.10">
    <property type="entry name" value="Ribonuclease Z/Hydroxyacylglutathione hydrolase-like"/>
    <property type="match status" value="1"/>
</dbReference>
<comment type="caution">
    <text evidence="15">The sequence shown here is derived from an EMBL/GenBank/DDBJ whole genome shotgun (WGS) entry which is preliminary data.</text>
</comment>
<gene>
    <name evidence="15" type="primary">bla</name>
    <name evidence="15" type="ORF">EU557_08720</name>
</gene>
<protein>
    <recommendedName>
        <fullName evidence="6">beta-lactamase</fullName>
        <ecNumber evidence="6">3.5.2.6</ecNumber>
    </recommendedName>
</protein>
<reference evidence="15 16" key="1">
    <citation type="submission" date="2019-04" db="EMBL/GenBank/DDBJ databases">
        <authorList>
            <person name="Feng G."/>
            <person name="Zhang J."/>
            <person name="Zhu H."/>
        </authorList>
    </citation>
    <scope>NUCLEOTIDE SEQUENCE [LARGE SCALE GENOMIC DNA]</scope>
    <source>
        <strain evidence="15 16">JCM 19491</strain>
    </source>
</reference>
<comment type="subunit">
    <text evidence="5">Monomer.</text>
</comment>
<dbReference type="GO" id="GO:0042597">
    <property type="term" value="C:periplasmic space"/>
    <property type="evidence" value="ECO:0007669"/>
    <property type="project" value="UniProtKB-SubCell"/>
</dbReference>
<dbReference type="Proteomes" id="UP000298284">
    <property type="component" value="Unassembled WGS sequence"/>
</dbReference>
<dbReference type="SMART" id="SM00849">
    <property type="entry name" value="Lactamase_B"/>
    <property type="match status" value="1"/>
</dbReference>
<evidence type="ECO:0000256" key="12">
    <source>
        <dbReference type="ARBA" id="ARBA00023251"/>
    </source>
</evidence>
<evidence type="ECO:0000313" key="15">
    <source>
        <dbReference type="EMBL" id="TGD81617.1"/>
    </source>
</evidence>
<evidence type="ECO:0000256" key="1">
    <source>
        <dbReference type="ARBA" id="ARBA00001526"/>
    </source>
</evidence>
<keyword evidence="10" id="KW-0378">Hydrolase</keyword>
<dbReference type="SUPFAM" id="SSF56281">
    <property type="entry name" value="Metallo-hydrolase/oxidoreductase"/>
    <property type="match status" value="1"/>
</dbReference>
<dbReference type="NCBIfam" id="NF012229">
    <property type="entry name" value="bla_class_B_core"/>
    <property type="match status" value="1"/>
</dbReference>
<keyword evidence="12" id="KW-0046">Antibiotic resistance</keyword>
<comment type="cofactor">
    <cofactor evidence="2">
        <name>Zn(2+)</name>
        <dbReference type="ChEBI" id="CHEBI:29105"/>
    </cofactor>
</comment>
<dbReference type="OrthoDB" id="9769598at2"/>
<comment type="similarity">
    <text evidence="4">Belongs to the metallo-beta-lactamase superfamily. Class-B beta-lactamase family.</text>
</comment>
<keyword evidence="8 13" id="KW-0732">Signal</keyword>
<accession>A0A4Z0MQY8</accession>
<dbReference type="PANTHER" id="PTHR42951">
    <property type="entry name" value="METALLO-BETA-LACTAMASE DOMAIN-CONTAINING"/>
    <property type="match status" value="1"/>
</dbReference>
<name>A0A4Z0MQY8_9BACT</name>
<keyword evidence="9" id="KW-0574">Periplasm</keyword>
<dbReference type="InterPro" id="IPR001018">
    <property type="entry name" value="Beta-lactamase_class-B_CS"/>
</dbReference>
<dbReference type="GO" id="GO:0046677">
    <property type="term" value="P:response to antibiotic"/>
    <property type="evidence" value="ECO:0007669"/>
    <property type="project" value="UniProtKB-KW"/>
</dbReference>
<keyword evidence="16" id="KW-1185">Reference proteome</keyword>